<gene>
    <name evidence="2" type="ORF">OLC1_LOCUS14436</name>
</gene>
<proteinExistence type="predicted"/>
<keyword evidence="3" id="KW-1185">Reference proteome</keyword>
<dbReference type="AlphaFoldDB" id="A0AAV1DFN5"/>
<protein>
    <submittedName>
        <fullName evidence="2">OLC1v1004840C1</fullName>
    </submittedName>
</protein>
<evidence type="ECO:0000259" key="1">
    <source>
        <dbReference type="Pfam" id="PF02721"/>
    </source>
</evidence>
<dbReference type="SUPFAM" id="SSF50249">
    <property type="entry name" value="Nucleic acid-binding proteins"/>
    <property type="match status" value="1"/>
</dbReference>
<evidence type="ECO:0000313" key="2">
    <source>
        <dbReference type="EMBL" id="CAI9105825.1"/>
    </source>
</evidence>
<dbReference type="InterPro" id="IPR012340">
    <property type="entry name" value="NA-bd_OB-fold"/>
</dbReference>
<name>A0AAV1DFN5_OLDCO</name>
<sequence>MNENAVDNPIVIPSEDVIFTLPNQTNIAVVEPSDNVEIVNEDAVDNFVVNPSKDVIATPPNDVGATGISILAAQRYIVDINGLSYTKSNHFTIVVKVMTLWEVPEVSKKNKVKSVERCLINAQGSKIQATIPGRIVKDFANSFKEGCVRRLSRFDTFLIVSGRIQVY</sequence>
<reference evidence="2" key="1">
    <citation type="submission" date="2023-03" db="EMBL/GenBank/DDBJ databases">
        <authorList>
            <person name="Julca I."/>
        </authorList>
    </citation>
    <scope>NUCLEOTIDE SEQUENCE</scope>
</reference>
<dbReference type="Gene3D" id="2.40.50.140">
    <property type="entry name" value="Nucleic acid-binding proteins"/>
    <property type="match status" value="1"/>
</dbReference>
<accession>A0AAV1DFN5</accession>
<dbReference type="InterPro" id="IPR003871">
    <property type="entry name" value="RFA1B/D_OB_1st"/>
</dbReference>
<organism evidence="2 3">
    <name type="scientific">Oldenlandia corymbosa var. corymbosa</name>
    <dbReference type="NCBI Taxonomy" id="529605"/>
    <lineage>
        <taxon>Eukaryota</taxon>
        <taxon>Viridiplantae</taxon>
        <taxon>Streptophyta</taxon>
        <taxon>Embryophyta</taxon>
        <taxon>Tracheophyta</taxon>
        <taxon>Spermatophyta</taxon>
        <taxon>Magnoliopsida</taxon>
        <taxon>eudicotyledons</taxon>
        <taxon>Gunneridae</taxon>
        <taxon>Pentapetalae</taxon>
        <taxon>asterids</taxon>
        <taxon>lamiids</taxon>
        <taxon>Gentianales</taxon>
        <taxon>Rubiaceae</taxon>
        <taxon>Rubioideae</taxon>
        <taxon>Spermacoceae</taxon>
        <taxon>Hedyotis-Oldenlandia complex</taxon>
        <taxon>Oldenlandia</taxon>
    </lineage>
</organism>
<evidence type="ECO:0000313" key="3">
    <source>
        <dbReference type="Proteomes" id="UP001161247"/>
    </source>
</evidence>
<dbReference type="Proteomes" id="UP001161247">
    <property type="component" value="Chromosome 5"/>
</dbReference>
<dbReference type="Pfam" id="PF02721">
    <property type="entry name" value="DUF223"/>
    <property type="match status" value="1"/>
</dbReference>
<dbReference type="EMBL" id="OX459122">
    <property type="protein sequence ID" value="CAI9105825.1"/>
    <property type="molecule type" value="Genomic_DNA"/>
</dbReference>
<feature type="domain" description="Replication protein A 70 kDa DNA-binding subunit B/D first OB fold" evidence="1">
    <location>
        <begin position="89"/>
        <end position="155"/>
    </location>
</feature>